<dbReference type="PROSITE" id="PS51257">
    <property type="entry name" value="PROKAR_LIPOPROTEIN"/>
    <property type="match status" value="1"/>
</dbReference>
<keyword evidence="4 5" id="KW-0413">Isomerase</keyword>
<evidence type="ECO:0000256" key="3">
    <source>
        <dbReference type="ARBA" id="ARBA00023110"/>
    </source>
</evidence>
<evidence type="ECO:0000256" key="4">
    <source>
        <dbReference type="ARBA" id="ARBA00023235"/>
    </source>
</evidence>
<comment type="caution">
    <text evidence="8">The sequence shown here is derived from an EMBL/GenBank/DDBJ whole genome shotgun (WGS) entry which is preliminary data.</text>
</comment>
<dbReference type="SUPFAM" id="SSF54534">
    <property type="entry name" value="FKBP-like"/>
    <property type="match status" value="2"/>
</dbReference>
<dbReference type="RefSeq" id="WP_101359011.1">
    <property type="nucleotide sequence ID" value="NZ_NKXO01000026.1"/>
</dbReference>
<evidence type="ECO:0000256" key="2">
    <source>
        <dbReference type="ARBA" id="ARBA00006577"/>
    </source>
</evidence>
<feature type="domain" description="PPIase FKBP-type" evidence="7">
    <location>
        <begin position="76"/>
        <end position="177"/>
    </location>
</feature>
<evidence type="ECO:0000313" key="9">
    <source>
        <dbReference type="Proteomes" id="UP000233387"/>
    </source>
</evidence>
<organism evidence="8 9">
    <name type="scientific">Raineya orbicola</name>
    <dbReference type="NCBI Taxonomy" id="2016530"/>
    <lineage>
        <taxon>Bacteria</taxon>
        <taxon>Pseudomonadati</taxon>
        <taxon>Bacteroidota</taxon>
        <taxon>Cytophagia</taxon>
        <taxon>Cytophagales</taxon>
        <taxon>Raineyaceae</taxon>
        <taxon>Raineya</taxon>
    </lineage>
</organism>
<evidence type="ECO:0000256" key="5">
    <source>
        <dbReference type="PROSITE-ProRule" id="PRU00277"/>
    </source>
</evidence>
<comment type="similarity">
    <text evidence="2 6">Belongs to the FKBP-type PPIase family.</text>
</comment>
<dbReference type="GO" id="GO:0003755">
    <property type="term" value="F:peptidyl-prolyl cis-trans isomerase activity"/>
    <property type="evidence" value="ECO:0007669"/>
    <property type="project" value="UniProtKB-UniRule"/>
</dbReference>
<dbReference type="Proteomes" id="UP000233387">
    <property type="component" value="Unassembled WGS sequence"/>
</dbReference>
<dbReference type="PANTHER" id="PTHR43811:SF19">
    <property type="entry name" value="39 KDA FK506-BINDING NUCLEAR PROTEIN"/>
    <property type="match status" value="1"/>
</dbReference>
<evidence type="ECO:0000256" key="1">
    <source>
        <dbReference type="ARBA" id="ARBA00000971"/>
    </source>
</evidence>
<comment type="catalytic activity">
    <reaction evidence="1 5 6">
        <text>[protein]-peptidylproline (omega=180) = [protein]-peptidylproline (omega=0)</text>
        <dbReference type="Rhea" id="RHEA:16237"/>
        <dbReference type="Rhea" id="RHEA-COMP:10747"/>
        <dbReference type="Rhea" id="RHEA-COMP:10748"/>
        <dbReference type="ChEBI" id="CHEBI:83833"/>
        <dbReference type="ChEBI" id="CHEBI:83834"/>
        <dbReference type="EC" id="5.2.1.8"/>
    </reaction>
</comment>
<keyword evidence="3 5" id="KW-0697">Rotamase</keyword>
<dbReference type="InterPro" id="IPR046357">
    <property type="entry name" value="PPIase_dom_sf"/>
</dbReference>
<evidence type="ECO:0000256" key="6">
    <source>
        <dbReference type="RuleBase" id="RU003915"/>
    </source>
</evidence>
<protein>
    <recommendedName>
        <fullName evidence="6">Peptidyl-prolyl cis-trans isomerase</fullName>
        <ecNumber evidence="6">5.2.1.8</ecNumber>
    </recommendedName>
</protein>
<evidence type="ECO:0000259" key="7">
    <source>
        <dbReference type="PROSITE" id="PS50059"/>
    </source>
</evidence>
<dbReference type="OrthoDB" id="979394at2"/>
<evidence type="ECO:0000313" key="8">
    <source>
        <dbReference type="EMBL" id="PKQ68271.1"/>
    </source>
</evidence>
<accession>A0A2N3ID77</accession>
<dbReference type="PANTHER" id="PTHR43811">
    <property type="entry name" value="FKBP-TYPE PEPTIDYL-PROLYL CIS-TRANS ISOMERASE FKPA"/>
    <property type="match status" value="1"/>
</dbReference>
<gene>
    <name evidence="8" type="ORF">Rain11_1739</name>
</gene>
<dbReference type="PROSITE" id="PS50059">
    <property type="entry name" value="FKBP_PPIASE"/>
    <property type="match status" value="2"/>
</dbReference>
<dbReference type="InterPro" id="IPR001179">
    <property type="entry name" value="PPIase_FKBP_dom"/>
</dbReference>
<dbReference type="Pfam" id="PF00254">
    <property type="entry name" value="FKBP_C"/>
    <property type="match status" value="1"/>
</dbReference>
<feature type="domain" description="PPIase FKBP-type" evidence="7">
    <location>
        <begin position="217"/>
        <end position="306"/>
    </location>
</feature>
<name>A0A2N3ID77_9BACT</name>
<dbReference type="EC" id="5.2.1.8" evidence="6"/>
<proteinExistence type="inferred from homology"/>
<dbReference type="AlphaFoldDB" id="A0A2N3ID77"/>
<sequence>MKLLKTFAFIFFTFGLLGSCKRKDPNADFLAEQLSRNEQEIQSYIAQKGLQMQKDENGIYYQIFGSPQSKTPDTTFRHVIIKYETRLIPSETPIDTNYKLSGSKTLTFALLNPTGNNRTLITPRGIDIFLQLGKEKLFKGQKAILLMNHTMGYGTASSPFLPPYSAIRVDLELVDVKSETEFIADKITELNVPVTQNKDGVIFSLTDVGTTDLIRDSSTVTVKYIGRRVIDNTIFDANQSFTFKPIGNVINGWRIGIPLMKKGEKGYLFIPSSQAYKGTGSANNSGSFVVFPFDPIYFEIEILNVTND</sequence>
<reference evidence="8 9" key="1">
    <citation type="submission" date="2017-06" db="EMBL/GenBank/DDBJ databases">
        <title>Raineya orbicola gen. nov., sp. nov. a slightly thermophilic bacterium of the phylum Bacteroidetes and the description of Raineyaceae fam. nov.</title>
        <authorList>
            <person name="Albuquerque L."/>
            <person name="Polonia A.R.M."/>
            <person name="Barroso C."/>
            <person name="Froufe H.J.C."/>
            <person name="Lage O."/>
            <person name="Lobo-Da-Cunha A."/>
            <person name="Egas C."/>
            <person name="Da Costa M.S."/>
        </authorList>
    </citation>
    <scope>NUCLEOTIDE SEQUENCE [LARGE SCALE GENOMIC DNA]</scope>
    <source>
        <strain evidence="8 9">SPSPC-11</strain>
    </source>
</reference>
<keyword evidence="9" id="KW-1185">Reference proteome</keyword>
<dbReference type="Gene3D" id="3.10.50.40">
    <property type="match status" value="2"/>
</dbReference>
<dbReference type="EMBL" id="NKXO01000026">
    <property type="protein sequence ID" value="PKQ68271.1"/>
    <property type="molecule type" value="Genomic_DNA"/>
</dbReference>